<dbReference type="AlphaFoldDB" id="X0T6S6"/>
<name>X0T6S6_9ZZZZ</name>
<feature type="non-terminal residue" evidence="1">
    <location>
        <position position="1"/>
    </location>
</feature>
<proteinExistence type="predicted"/>
<reference evidence="1" key="1">
    <citation type="journal article" date="2014" name="Front. Microbiol.">
        <title>High frequency of phylogenetically diverse reductive dehalogenase-homologous genes in deep subseafloor sedimentary metagenomes.</title>
        <authorList>
            <person name="Kawai M."/>
            <person name="Futagami T."/>
            <person name="Toyoda A."/>
            <person name="Takaki Y."/>
            <person name="Nishi S."/>
            <person name="Hori S."/>
            <person name="Arai W."/>
            <person name="Tsubouchi T."/>
            <person name="Morono Y."/>
            <person name="Uchiyama I."/>
            <person name="Ito T."/>
            <person name="Fujiyama A."/>
            <person name="Inagaki F."/>
            <person name="Takami H."/>
        </authorList>
    </citation>
    <scope>NUCLEOTIDE SEQUENCE</scope>
    <source>
        <strain evidence="1">Expedition CK06-06</strain>
    </source>
</reference>
<organism evidence="1">
    <name type="scientific">marine sediment metagenome</name>
    <dbReference type="NCBI Taxonomy" id="412755"/>
    <lineage>
        <taxon>unclassified sequences</taxon>
        <taxon>metagenomes</taxon>
        <taxon>ecological metagenomes</taxon>
    </lineage>
</organism>
<dbReference type="EMBL" id="BARS01006159">
    <property type="protein sequence ID" value="GAF83887.1"/>
    <property type="molecule type" value="Genomic_DNA"/>
</dbReference>
<evidence type="ECO:0000313" key="1">
    <source>
        <dbReference type="EMBL" id="GAF83887.1"/>
    </source>
</evidence>
<gene>
    <name evidence="1" type="ORF">S01H1_12042</name>
</gene>
<protein>
    <recommendedName>
        <fullName evidence="2">Porin</fullName>
    </recommendedName>
</protein>
<evidence type="ECO:0008006" key="2">
    <source>
        <dbReference type="Google" id="ProtNLM"/>
    </source>
</evidence>
<sequence length="77" mass="8676">WTVTGGYTAATADRTDVGVETEQESSQYHVNATWRVAKNVYISPEYIVFDRGDVTVGNITTKQAADTRIGVYWRIKF</sequence>
<comment type="caution">
    <text evidence="1">The sequence shown here is derived from an EMBL/GenBank/DDBJ whole genome shotgun (WGS) entry which is preliminary data.</text>
</comment>
<accession>X0T6S6</accession>